<evidence type="ECO:0000259" key="2">
    <source>
        <dbReference type="Pfam" id="PF01548"/>
    </source>
</evidence>
<reference evidence="5" key="1">
    <citation type="journal article" date="2009" name="Genome Biol.">
        <title>Genomic and genetic analyses of diversity and plant interactions of Pseudomonas fluorescens.</title>
        <authorList>
            <person name="Silby M.W."/>
            <person name="Cerdeno-Tarraga A.M."/>
            <person name="Vernikos G.S."/>
            <person name="Giddens S.R."/>
            <person name="Jackson R.W."/>
            <person name="Preston G.M."/>
            <person name="Zhang X.X."/>
            <person name="Moon C.D."/>
            <person name="Gehrig S.M."/>
            <person name="Godfrey S.A."/>
            <person name="Knight C.G."/>
            <person name="Malone J.G."/>
            <person name="Robinson Z."/>
            <person name="Spiers A.J."/>
            <person name="Harris S."/>
            <person name="Challis G.L."/>
            <person name="Yaxley A.M."/>
            <person name="Harris D."/>
            <person name="Seeger K."/>
            <person name="Murphy L."/>
            <person name="Rutter S."/>
            <person name="Squares R."/>
            <person name="Quail M.A."/>
            <person name="Saunders E."/>
            <person name="Mavromatis K."/>
            <person name="Brettin T.S."/>
            <person name="Bentley S.D."/>
            <person name="Hothersall J."/>
            <person name="Stephens E."/>
            <person name="Thomas C.M."/>
            <person name="Parkhill J."/>
            <person name="Levy S.B."/>
            <person name="Rainey P.B."/>
            <person name="Thomson N.R."/>
        </authorList>
    </citation>
    <scope>NUCLEOTIDE SEQUENCE [LARGE SCALE GENOMIC DNA]</scope>
    <source>
        <strain evidence="5">SBW25</strain>
    </source>
</reference>
<organism evidence="5">
    <name type="scientific">Pseudomonas fluorescens (strain SBW25)</name>
    <dbReference type="NCBI Taxonomy" id="216595"/>
    <lineage>
        <taxon>Bacteria</taxon>
        <taxon>Pseudomonadati</taxon>
        <taxon>Pseudomonadota</taxon>
        <taxon>Gammaproteobacteria</taxon>
        <taxon>Pseudomonadales</taxon>
        <taxon>Pseudomonadaceae</taxon>
        <taxon>Pseudomonas</taxon>
    </lineage>
</organism>
<dbReference type="InterPro" id="IPR003346">
    <property type="entry name" value="Transposase_20"/>
</dbReference>
<dbReference type="EMBL" id="AM181176">
    <property type="protein sequence ID" value="CAY50369.1"/>
    <property type="molecule type" value="Genomic_DNA"/>
</dbReference>
<dbReference type="EMBL" id="OV986001">
    <property type="protein sequence ID" value="CAI2798167.1"/>
    <property type="molecule type" value="Genomic_DNA"/>
</dbReference>
<name>C3JYW7_PSEFS</name>
<dbReference type="HOGENOM" id="CLU_036902_5_1_6"/>
<gene>
    <name evidence="5" type="ordered locus">PFLU_3971A</name>
</gene>
<dbReference type="AlphaFoldDB" id="C3JYW7"/>
<sequence length="314" mass="34826">EDLAMFSYPAGIDVSSGSLEIRVDQLDVAMSCSNSQSDFPGLIGWLTLHRVGRVLLEATGGYERKVMKALQAAGFEVIRINPCRAKSFARAMGQQAKTDPIDARLLAQFAAVIKSPDSRVTSAEQDDLRALVQQREHFVQQRDDDKRRLKTTSSDVVKPALQSHIDYLQKVLKELESLIRQSAERLDRKKVALLCSVKGIGLVTAASLMSYLPELGEVGRHQIAALSGTAPYNDDSGKHKGKRHISGGRFAARRSLYMACWSVIRFQPEFAARYKALREKGKCAKVALIACMRVLLVRLNAMIRDGSEWKEHAA</sequence>
<dbReference type="GO" id="GO:0004803">
    <property type="term" value="F:transposase activity"/>
    <property type="evidence" value="ECO:0007669"/>
    <property type="project" value="InterPro"/>
</dbReference>
<evidence type="ECO:0000313" key="5">
    <source>
        <dbReference type="EMBL" id="CAY50369.1"/>
    </source>
</evidence>
<dbReference type="Pfam" id="PF01548">
    <property type="entry name" value="DEDD_Tnp_IS110"/>
    <property type="match status" value="1"/>
</dbReference>
<dbReference type="PANTHER" id="PTHR33055:SF13">
    <property type="entry name" value="TRANSPOSASE"/>
    <property type="match status" value="1"/>
</dbReference>
<evidence type="ECO:0000256" key="1">
    <source>
        <dbReference type="SAM" id="Coils"/>
    </source>
</evidence>
<accession>C3JYW7</accession>
<protein>
    <submittedName>
        <fullName evidence="4 5">Transposase</fullName>
    </submittedName>
</protein>
<dbReference type="InterPro" id="IPR002525">
    <property type="entry name" value="Transp_IS110-like_N"/>
</dbReference>
<feature type="non-terminal residue" evidence="5">
    <location>
        <position position="1"/>
    </location>
</feature>
<dbReference type="GO" id="GO:0003677">
    <property type="term" value="F:DNA binding"/>
    <property type="evidence" value="ECO:0007669"/>
    <property type="project" value="InterPro"/>
</dbReference>
<dbReference type="InterPro" id="IPR047650">
    <property type="entry name" value="Transpos_IS110"/>
</dbReference>
<keyword evidence="1" id="KW-0175">Coiled coil</keyword>
<evidence type="ECO:0000313" key="4">
    <source>
        <dbReference type="EMBL" id="CAI2798167.1"/>
    </source>
</evidence>
<feature type="coiled-coil region" evidence="1">
    <location>
        <begin position="165"/>
        <end position="192"/>
    </location>
</feature>
<dbReference type="Pfam" id="PF02371">
    <property type="entry name" value="Transposase_20"/>
    <property type="match status" value="1"/>
</dbReference>
<reference evidence="4" key="2">
    <citation type="submission" date="2023-10" db="EMBL/GenBank/DDBJ databases">
        <authorList>
            <person name="Fortmann-Grote C."/>
        </authorList>
    </citation>
    <scope>NUCLEOTIDE SEQUENCE</scope>
    <source>
        <strain evidence="4">SBW25</strain>
    </source>
</reference>
<dbReference type="KEGG" id="pfs:PFLU_3971A"/>
<dbReference type="GO" id="GO:0006313">
    <property type="term" value="P:DNA transposition"/>
    <property type="evidence" value="ECO:0007669"/>
    <property type="project" value="InterPro"/>
</dbReference>
<dbReference type="Proteomes" id="UP001152918">
    <property type="component" value="Chromosome"/>
</dbReference>
<dbReference type="PANTHER" id="PTHR33055">
    <property type="entry name" value="TRANSPOSASE FOR INSERTION SEQUENCE ELEMENT IS1111A"/>
    <property type="match status" value="1"/>
</dbReference>
<proteinExistence type="predicted"/>
<dbReference type="eggNOG" id="COG3547">
    <property type="taxonomic scope" value="Bacteria"/>
</dbReference>
<evidence type="ECO:0000259" key="3">
    <source>
        <dbReference type="Pfam" id="PF02371"/>
    </source>
</evidence>
<feature type="domain" description="Transposase IS116/IS110/IS902 C-terminal" evidence="3">
    <location>
        <begin position="192"/>
        <end position="275"/>
    </location>
</feature>
<feature type="domain" description="Transposase IS110-like N-terminal" evidence="2">
    <location>
        <begin position="11"/>
        <end position="151"/>
    </location>
</feature>